<dbReference type="PANTHER" id="PTHR11705">
    <property type="entry name" value="PROTEASE FAMILY M14 CARBOXYPEPTIDASE A,B"/>
    <property type="match status" value="1"/>
</dbReference>
<dbReference type="Proteomes" id="UP001302949">
    <property type="component" value="Unassembled WGS sequence"/>
</dbReference>
<feature type="domain" description="Peptidase M14" evidence="8">
    <location>
        <begin position="48"/>
        <end position="363"/>
    </location>
</feature>
<protein>
    <submittedName>
        <fullName evidence="9">M14 family zinc carboxypeptidase</fullName>
    </submittedName>
</protein>
<dbReference type="InterPro" id="IPR029062">
    <property type="entry name" value="Class_I_gatase-like"/>
</dbReference>
<gene>
    <name evidence="9" type="ORF">VB248_20220</name>
</gene>
<comment type="similarity">
    <text evidence="2">Belongs to the peptidase M14 family.</text>
</comment>
<name>A0ABU5QF65_9BACT</name>
<keyword evidence="7" id="KW-0732">Signal</keyword>
<evidence type="ECO:0000256" key="7">
    <source>
        <dbReference type="SAM" id="SignalP"/>
    </source>
</evidence>
<keyword evidence="5" id="KW-0862">Zinc</keyword>
<evidence type="ECO:0000256" key="3">
    <source>
        <dbReference type="ARBA" id="ARBA00022670"/>
    </source>
</evidence>
<dbReference type="SMART" id="SM00631">
    <property type="entry name" value="Zn_pept"/>
    <property type="match status" value="1"/>
</dbReference>
<sequence>MKNILLCLFLGIFHFSFAQNDYFLPAKKLNPAIPSPEQFLGYPIGSHHTRWDKIVEYMKELDRLSDRVTVQRIGETYEHREQIIVAFSNPKNITRLEEIRQNHLALTDPSKPMPDLSKTPLIVWLGYNVHGNEPSGGEASLLSAYYLTASEDPEALAWLNDAVILMEPVINPDGRDRHTHWANMHKGNPMVADPNDREHNEVFPGGRTNHYWFDLNRDWYLAVHVESRNRLAFYHQWLPNVVTDFHEMGTNATHFFEPTKENAENPLVPKYVYKTLNTSFAKHFEKAMNEIGSLYYTKESFDNLYPGYGSSYPDMQGGLGLLFEQASSRGHVQESQHGDLTFGFTIRNQFVNVLATIRASLAEKENLLKHQRNFYSETIAQGKNSLTKEYLIGDASDQSRNRAFWDMLLQHHIDFYHIQSDISENGQVFKKGKAIVIPTAQPQYLMIRSIFDRPTTFADSLFYDASAWNLALAYNLPHTELKREITKGDKITAKDLVLNPTLPTKSNYAYLIEWTDFYAPKALYQLLENQLIVKTAFKSFSIGGKTYSYGTLLIPVQKQAQDAEALYQTLIKISQNTGVIVESINTGFSTSGIDLGSNAFQTVKKPQAMILTGGGVVSSEVGEIWHLLDTKVGMPITKVEVYNFPRLNLNRYNTIVLAGGNYASLDKASVDKIKTWVANGGTLITQKTASEWAIKQGIVKEKLREIKQDTSRTKARINFEDIQNLEGAKQTGGAIFEAELDLSHPIGFGFTSKKMPIYRNNNTILERSIGAANSVLVYTANPRICGYVHPESLKRIANSSAINIAYEGNGRVVLFSDNPNFRGTWFGTNKLFLNALFFGTSISQNGAFAAEEE</sequence>
<dbReference type="SUPFAM" id="SSF52317">
    <property type="entry name" value="Class I glutamine amidotransferase-like"/>
    <property type="match status" value="1"/>
</dbReference>
<feature type="chain" id="PRO_5046315864" evidence="7">
    <location>
        <begin position="19"/>
        <end position="853"/>
    </location>
</feature>
<organism evidence="9 10">
    <name type="scientific">Arcicella rigui</name>
    <dbReference type="NCBI Taxonomy" id="797020"/>
    <lineage>
        <taxon>Bacteria</taxon>
        <taxon>Pseudomonadati</taxon>
        <taxon>Bacteroidota</taxon>
        <taxon>Cytophagia</taxon>
        <taxon>Cytophagales</taxon>
        <taxon>Flectobacillaceae</taxon>
        <taxon>Arcicella</taxon>
    </lineage>
</organism>
<accession>A0ABU5QF65</accession>
<keyword evidence="10" id="KW-1185">Reference proteome</keyword>
<comment type="cofactor">
    <cofactor evidence="1">
        <name>Zn(2+)</name>
        <dbReference type="ChEBI" id="CHEBI:29105"/>
    </cofactor>
</comment>
<keyword evidence="4" id="KW-0378">Hydrolase</keyword>
<dbReference type="CDD" id="cd03143">
    <property type="entry name" value="A4_beta-galactosidase_middle_domain"/>
    <property type="match status" value="1"/>
</dbReference>
<evidence type="ECO:0000256" key="6">
    <source>
        <dbReference type="ARBA" id="ARBA00023049"/>
    </source>
</evidence>
<reference evidence="9 10" key="1">
    <citation type="submission" date="2023-12" db="EMBL/GenBank/DDBJ databases">
        <title>Novel species of the genus Arcicella isolated from rivers.</title>
        <authorList>
            <person name="Lu H."/>
        </authorList>
    </citation>
    <scope>NUCLEOTIDE SEQUENCE [LARGE SCALE GENOMIC DNA]</scope>
    <source>
        <strain evidence="9 10">KCTC 23307</strain>
    </source>
</reference>
<evidence type="ECO:0000259" key="8">
    <source>
        <dbReference type="SMART" id="SM00631"/>
    </source>
</evidence>
<dbReference type="PANTHER" id="PTHR11705:SF143">
    <property type="entry name" value="SLL0236 PROTEIN"/>
    <property type="match status" value="1"/>
</dbReference>
<evidence type="ECO:0000256" key="5">
    <source>
        <dbReference type="ARBA" id="ARBA00022833"/>
    </source>
</evidence>
<dbReference type="EMBL" id="JAYFUM010000028">
    <property type="protein sequence ID" value="MEA5141491.1"/>
    <property type="molecule type" value="Genomic_DNA"/>
</dbReference>
<comment type="caution">
    <text evidence="9">The sequence shown here is derived from an EMBL/GenBank/DDBJ whole genome shotgun (WGS) entry which is preliminary data.</text>
</comment>
<dbReference type="SUPFAM" id="SSF53187">
    <property type="entry name" value="Zn-dependent exopeptidases"/>
    <property type="match status" value="1"/>
</dbReference>
<keyword evidence="6" id="KW-0482">Metalloprotease</keyword>
<keyword evidence="9" id="KW-0121">Carboxypeptidase</keyword>
<dbReference type="Pfam" id="PF00246">
    <property type="entry name" value="Peptidase_M14"/>
    <property type="match status" value="1"/>
</dbReference>
<evidence type="ECO:0000256" key="2">
    <source>
        <dbReference type="ARBA" id="ARBA00005988"/>
    </source>
</evidence>
<evidence type="ECO:0000313" key="10">
    <source>
        <dbReference type="Proteomes" id="UP001302949"/>
    </source>
</evidence>
<dbReference type="GO" id="GO:0004180">
    <property type="term" value="F:carboxypeptidase activity"/>
    <property type="evidence" value="ECO:0007669"/>
    <property type="project" value="UniProtKB-KW"/>
</dbReference>
<feature type="signal peptide" evidence="7">
    <location>
        <begin position="1"/>
        <end position="18"/>
    </location>
</feature>
<evidence type="ECO:0000256" key="4">
    <source>
        <dbReference type="ARBA" id="ARBA00022801"/>
    </source>
</evidence>
<evidence type="ECO:0000313" key="9">
    <source>
        <dbReference type="EMBL" id="MEA5141491.1"/>
    </source>
</evidence>
<proteinExistence type="inferred from homology"/>
<dbReference type="InterPro" id="IPR000834">
    <property type="entry name" value="Peptidase_M14"/>
</dbReference>
<evidence type="ECO:0000256" key="1">
    <source>
        <dbReference type="ARBA" id="ARBA00001947"/>
    </source>
</evidence>
<dbReference type="Gene3D" id="3.40.630.10">
    <property type="entry name" value="Zn peptidases"/>
    <property type="match status" value="1"/>
</dbReference>
<keyword evidence="3" id="KW-0645">Protease</keyword>
<dbReference type="RefSeq" id="WP_323298647.1">
    <property type="nucleotide sequence ID" value="NZ_JAYFUM010000028.1"/>
</dbReference>